<evidence type="ECO:0000313" key="1">
    <source>
        <dbReference type="Ensembl" id="ENSMGAP00000025000.1"/>
    </source>
</evidence>
<reference evidence="1" key="2">
    <citation type="submission" date="2025-08" db="UniProtKB">
        <authorList>
            <consortium name="Ensembl"/>
        </authorList>
    </citation>
    <scope>IDENTIFICATION</scope>
</reference>
<dbReference type="Ensembl" id="ENSMGAT00000037776.1">
    <property type="protein sequence ID" value="ENSMGAP00000025000.1"/>
    <property type="gene ID" value="ENSMGAG00000018687.1"/>
</dbReference>
<keyword evidence="2" id="KW-1185">Reference proteome</keyword>
<dbReference type="InParanoid" id="A0A803XZQ4"/>
<reference evidence="1" key="3">
    <citation type="submission" date="2025-09" db="UniProtKB">
        <authorList>
            <consortium name="Ensembl"/>
        </authorList>
    </citation>
    <scope>IDENTIFICATION</scope>
</reference>
<proteinExistence type="predicted"/>
<name>A0A803XZQ4_MELGA</name>
<dbReference type="AlphaFoldDB" id="A0A803XZQ4"/>
<sequence length="75" mass="7892">PGLVAVHCQGAEKLTTREITFGNLEQSGSGSTSVTSRPLRFFTYIFGKGDKGTFPHPVLPSSLHSAGKTRSSGQA</sequence>
<reference evidence="1 2" key="1">
    <citation type="journal article" date="2010" name="PLoS Biol.">
        <title>Multi-platform next-generation sequencing of the domestic turkey (Meleagris gallopavo): genome assembly and analysis.</title>
        <authorList>
            <person name="Dalloul R.A."/>
            <person name="Long J.A."/>
            <person name="Zimin A.V."/>
            <person name="Aslam L."/>
            <person name="Beal K."/>
            <person name="Blomberg L.A."/>
            <person name="Bouffard P."/>
            <person name="Burt D.W."/>
            <person name="Crasta O."/>
            <person name="Crooijmans R.P."/>
            <person name="Cooper K."/>
            <person name="Coulombe R.A."/>
            <person name="De S."/>
            <person name="Delany M.E."/>
            <person name="Dodgson J.B."/>
            <person name="Dong J.J."/>
            <person name="Evans C."/>
            <person name="Frederickson K.M."/>
            <person name="Flicek P."/>
            <person name="Florea L."/>
            <person name="Folkerts O."/>
            <person name="Groenen M.A."/>
            <person name="Harkins T.T."/>
            <person name="Herrero J."/>
            <person name="Hoffmann S."/>
            <person name="Megens H.J."/>
            <person name="Jiang A."/>
            <person name="de Jong P."/>
            <person name="Kaiser P."/>
            <person name="Kim H."/>
            <person name="Kim K.W."/>
            <person name="Kim S."/>
            <person name="Langenberger D."/>
            <person name="Lee M.K."/>
            <person name="Lee T."/>
            <person name="Mane S."/>
            <person name="Marcais G."/>
            <person name="Marz M."/>
            <person name="McElroy A.P."/>
            <person name="Modise T."/>
            <person name="Nefedov M."/>
            <person name="Notredame C."/>
            <person name="Paton I.R."/>
            <person name="Payne W.S."/>
            <person name="Pertea G."/>
            <person name="Prickett D."/>
            <person name="Puiu D."/>
            <person name="Qioa D."/>
            <person name="Raineri E."/>
            <person name="Ruffier M."/>
            <person name="Salzberg S.L."/>
            <person name="Schatz M.C."/>
            <person name="Scheuring C."/>
            <person name="Schmidt C.J."/>
            <person name="Schroeder S."/>
            <person name="Searle S.M."/>
            <person name="Smith E.J."/>
            <person name="Smith J."/>
            <person name="Sonstegard T.S."/>
            <person name="Stadler P.F."/>
            <person name="Tafer H."/>
            <person name="Tu Z.J."/>
            <person name="Van Tassell C.P."/>
            <person name="Vilella A.J."/>
            <person name="Williams K.P."/>
            <person name="Yorke J.A."/>
            <person name="Zhang L."/>
            <person name="Zhang H.B."/>
            <person name="Zhang X."/>
            <person name="Zhang Y."/>
            <person name="Reed K.M."/>
        </authorList>
    </citation>
    <scope>NUCLEOTIDE SEQUENCE [LARGE SCALE GENOMIC DNA]</scope>
</reference>
<evidence type="ECO:0000313" key="2">
    <source>
        <dbReference type="Proteomes" id="UP000001645"/>
    </source>
</evidence>
<protein>
    <submittedName>
        <fullName evidence="1">Uncharacterized protein</fullName>
    </submittedName>
</protein>
<dbReference type="Proteomes" id="UP000001645">
    <property type="component" value="Chromosome 22"/>
</dbReference>
<accession>A0A803XZQ4</accession>
<organism evidence="1 2">
    <name type="scientific">Meleagris gallopavo</name>
    <name type="common">Wild turkey</name>
    <dbReference type="NCBI Taxonomy" id="9103"/>
    <lineage>
        <taxon>Eukaryota</taxon>
        <taxon>Metazoa</taxon>
        <taxon>Chordata</taxon>
        <taxon>Craniata</taxon>
        <taxon>Vertebrata</taxon>
        <taxon>Euteleostomi</taxon>
        <taxon>Archelosauria</taxon>
        <taxon>Archosauria</taxon>
        <taxon>Dinosauria</taxon>
        <taxon>Saurischia</taxon>
        <taxon>Theropoda</taxon>
        <taxon>Coelurosauria</taxon>
        <taxon>Aves</taxon>
        <taxon>Neognathae</taxon>
        <taxon>Galloanserae</taxon>
        <taxon>Galliformes</taxon>
        <taxon>Phasianidae</taxon>
        <taxon>Meleagridinae</taxon>
        <taxon>Meleagris</taxon>
    </lineage>
</organism>